<keyword evidence="1 8" id="KW-0963">Cytoplasm</keyword>
<evidence type="ECO:0000256" key="3">
    <source>
        <dbReference type="ARBA" id="ARBA00022723"/>
    </source>
</evidence>
<keyword evidence="2 8" id="KW-0808">Transferase</keyword>
<dbReference type="Gene3D" id="3.90.550.10">
    <property type="entry name" value="Spore Coat Polysaccharide Biosynthesis Protein SpsA, Chain A"/>
    <property type="match status" value="1"/>
</dbReference>
<keyword evidence="6 8" id="KW-0342">GTP-binding</keyword>
<evidence type="ECO:0000256" key="7">
    <source>
        <dbReference type="ARBA" id="ARBA00023150"/>
    </source>
</evidence>
<evidence type="ECO:0000256" key="2">
    <source>
        <dbReference type="ARBA" id="ARBA00022679"/>
    </source>
</evidence>
<comment type="function">
    <text evidence="8">Transfers a GMP moiety from GTP to Mo-molybdopterin (Mo-MPT) cofactor (Moco or molybdenum cofactor) to form Mo-molybdopterin guanine dinucleotide (Mo-MGD) cofactor.</text>
</comment>
<accession>A0A1F6CSI6</accession>
<protein>
    <recommendedName>
        <fullName evidence="8">Probable molybdenum cofactor guanylyltransferase</fullName>
        <shortName evidence="8">MoCo guanylyltransferase</shortName>
        <ecNumber evidence="8">2.7.7.77</ecNumber>
    </recommendedName>
    <alternativeName>
        <fullName evidence="8">GTP:molybdopterin guanylyltransferase</fullName>
    </alternativeName>
    <alternativeName>
        <fullName evidence="8">Mo-MPT guanylyltransferase</fullName>
    </alternativeName>
    <alternativeName>
        <fullName evidence="8">Molybdopterin guanylyltransferase</fullName>
    </alternativeName>
    <alternativeName>
        <fullName evidence="8">Molybdopterin-guanine dinucleotide synthase</fullName>
        <shortName evidence="8">MGD synthase</shortName>
    </alternativeName>
</protein>
<comment type="similarity">
    <text evidence="8">Belongs to the MobA family.</text>
</comment>
<evidence type="ECO:0000256" key="4">
    <source>
        <dbReference type="ARBA" id="ARBA00022741"/>
    </source>
</evidence>
<reference evidence="10 11" key="1">
    <citation type="journal article" date="2016" name="Nat. Commun.">
        <title>Thousands of microbial genomes shed light on interconnected biogeochemical processes in an aquifer system.</title>
        <authorList>
            <person name="Anantharaman K."/>
            <person name="Brown C.T."/>
            <person name="Hug L.A."/>
            <person name="Sharon I."/>
            <person name="Castelle C.J."/>
            <person name="Probst A.J."/>
            <person name="Thomas B.C."/>
            <person name="Singh A."/>
            <person name="Wilkins M.J."/>
            <person name="Karaoz U."/>
            <person name="Brodie E.L."/>
            <person name="Williams K.H."/>
            <person name="Hubbard S.S."/>
            <person name="Banfield J.F."/>
        </authorList>
    </citation>
    <scope>NUCLEOTIDE SEQUENCE [LARGE SCALE GENOMIC DNA]</scope>
    <source>
        <strain evidence="11">RIFCSPLOWO2_12_FULL_64_10</strain>
    </source>
</reference>
<dbReference type="InterPro" id="IPR029044">
    <property type="entry name" value="Nucleotide-diphossugar_trans"/>
</dbReference>
<dbReference type="EC" id="2.7.7.77" evidence="8"/>
<evidence type="ECO:0000259" key="9">
    <source>
        <dbReference type="Pfam" id="PF12804"/>
    </source>
</evidence>
<comment type="cofactor">
    <cofactor evidence="8">
        <name>Mg(2+)</name>
        <dbReference type="ChEBI" id="CHEBI:18420"/>
    </cofactor>
</comment>
<dbReference type="EMBL" id="MFKF01000157">
    <property type="protein sequence ID" value="OGG52113.1"/>
    <property type="molecule type" value="Genomic_DNA"/>
</dbReference>
<evidence type="ECO:0000313" key="11">
    <source>
        <dbReference type="Proteomes" id="UP000178606"/>
    </source>
</evidence>
<keyword evidence="3 8" id="KW-0479">Metal-binding</keyword>
<gene>
    <name evidence="8" type="primary">mobA</name>
    <name evidence="10" type="ORF">A3F84_19880</name>
</gene>
<feature type="domain" description="MobA-like NTP transferase" evidence="9">
    <location>
        <begin position="4"/>
        <end position="152"/>
    </location>
</feature>
<sequence length="192" mass="20382">MDGFLLAGGKSSRMGCNKALLVAGGVPLIQRVADALRAVTSRVTVIANLPEDYGFLGLPILGDAVRDAGPLGGIYTALCATQSEACFVLACDLPLVRPGVLRLLAQEAGGADAAIPRTEDGDHPLCAVYARTGLAQAEAQMRAGDFKVARFLGRIRTRWVGPETWRKADPDGLSFINVNTPETYERVKAMLL</sequence>
<name>A0A1F6CSI6_HANXR</name>
<feature type="binding site" evidence="8">
    <location>
        <position position="92"/>
    </location>
    <ligand>
        <name>GTP</name>
        <dbReference type="ChEBI" id="CHEBI:37565"/>
    </ligand>
</feature>
<dbReference type="GO" id="GO:0061603">
    <property type="term" value="F:molybdenum cofactor guanylyltransferase activity"/>
    <property type="evidence" value="ECO:0007669"/>
    <property type="project" value="UniProtKB-EC"/>
</dbReference>
<comment type="domain">
    <text evidence="8">The N-terminal domain determines nucleotide recognition and specific binding, while the C-terminal domain determines the specific binding to the target protein.</text>
</comment>
<evidence type="ECO:0000256" key="6">
    <source>
        <dbReference type="ARBA" id="ARBA00023134"/>
    </source>
</evidence>
<proteinExistence type="inferred from homology"/>
<evidence type="ECO:0000256" key="1">
    <source>
        <dbReference type="ARBA" id="ARBA00022490"/>
    </source>
</evidence>
<comment type="subcellular location">
    <subcellularLocation>
        <location evidence="8">Cytoplasm</location>
    </subcellularLocation>
</comment>
<dbReference type="HAMAP" id="MF_00316">
    <property type="entry name" value="MobA"/>
    <property type="match status" value="1"/>
</dbReference>
<dbReference type="Proteomes" id="UP000178606">
    <property type="component" value="Unassembled WGS sequence"/>
</dbReference>
<feature type="binding site" evidence="8">
    <location>
        <position position="63"/>
    </location>
    <ligand>
        <name>GTP</name>
        <dbReference type="ChEBI" id="CHEBI:37565"/>
    </ligand>
</feature>
<dbReference type="AlphaFoldDB" id="A0A1F6CSI6"/>
<dbReference type="Pfam" id="PF12804">
    <property type="entry name" value="NTP_transf_3"/>
    <property type="match status" value="1"/>
</dbReference>
<dbReference type="PANTHER" id="PTHR19136">
    <property type="entry name" value="MOLYBDENUM COFACTOR GUANYLYLTRANSFERASE"/>
    <property type="match status" value="1"/>
</dbReference>
<dbReference type="InterPro" id="IPR025877">
    <property type="entry name" value="MobA-like_NTP_Trfase"/>
</dbReference>
<feature type="binding site" evidence="8">
    <location>
        <position position="18"/>
    </location>
    <ligand>
        <name>GTP</name>
        <dbReference type="ChEBI" id="CHEBI:37565"/>
    </ligand>
</feature>
<feature type="binding site" evidence="8">
    <location>
        <begin position="6"/>
        <end position="8"/>
    </location>
    <ligand>
        <name>GTP</name>
        <dbReference type="ChEBI" id="CHEBI:37565"/>
    </ligand>
</feature>
<evidence type="ECO:0000313" key="10">
    <source>
        <dbReference type="EMBL" id="OGG52113.1"/>
    </source>
</evidence>
<dbReference type="InterPro" id="IPR013482">
    <property type="entry name" value="Molybde_CF_guanTrfase"/>
</dbReference>
<feature type="binding site" evidence="8">
    <location>
        <position position="92"/>
    </location>
    <ligand>
        <name>Mg(2+)</name>
        <dbReference type="ChEBI" id="CHEBI:18420"/>
    </ligand>
</feature>
<dbReference type="GO" id="GO:0005737">
    <property type="term" value="C:cytoplasm"/>
    <property type="evidence" value="ECO:0007669"/>
    <property type="project" value="UniProtKB-SubCell"/>
</dbReference>
<dbReference type="GO" id="GO:0046872">
    <property type="term" value="F:metal ion binding"/>
    <property type="evidence" value="ECO:0007669"/>
    <property type="project" value="UniProtKB-KW"/>
</dbReference>
<comment type="catalytic activity">
    <reaction evidence="8">
        <text>Mo-molybdopterin + GTP + H(+) = Mo-molybdopterin guanine dinucleotide + diphosphate</text>
        <dbReference type="Rhea" id="RHEA:34243"/>
        <dbReference type="ChEBI" id="CHEBI:15378"/>
        <dbReference type="ChEBI" id="CHEBI:33019"/>
        <dbReference type="ChEBI" id="CHEBI:37565"/>
        <dbReference type="ChEBI" id="CHEBI:71302"/>
        <dbReference type="ChEBI" id="CHEBI:71310"/>
        <dbReference type="EC" id="2.7.7.77"/>
    </reaction>
</comment>
<dbReference type="GO" id="GO:0005525">
    <property type="term" value="F:GTP binding"/>
    <property type="evidence" value="ECO:0007669"/>
    <property type="project" value="UniProtKB-UniRule"/>
</dbReference>
<comment type="caution">
    <text evidence="8">Lacks conserved residue(s) required for the propagation of feature annotation.</text>
</comment>
<evidence type="ECO:0000256" key="8">
    <source>
        <dbReference type="HAMAP-Rule" id="MF_00316"/>
    </source>
</evidence>
<dbReference type="SUPFAM" id="SSF53448">
    <property type="entry name" value="Nucleotide-diphospho-sugar transferases"/>
    <property type="match status" value="1"/>
</dbReference>
<organism evidence="10 11">
    <name type="scientific">Handelsmanbacteria sp. (strain RIFCSPLOWO2_12_FULL_64_10)</name>
    <dbReference type="NCBI Taxonomy" id="1817868"/>
    <lineage>
        <taxon>Bacteria</taxon>
        <taxon>Candidatus Handelsmaniibacteriota</taxon>
    </lineage>
</organism>
<dbReference type="CDD" id="cd02503">
    <property type="entry name" value="MobA"/>
    <property type="match status" value="1"/>
</dbReference>
<keyword evidence="7 8" id="KW-0501">Molybdenum cofactor biosynthesis</keyword>
<dbReference type="PANTHER" id="PTHR19136:SF81">
    <property type="entry name" value="MOLYBDENUM COFACTOR GUANYLYLTRANSFERASE"/>
    <property type="match status" value="1"/>
</dbReference>
<keyword evidence="5 8" id="KW-0460">Magnesium</keyword>
<keyword evidence="4 8" id="KW-0547">Nucleotide-binding</keyword>
<dbReference type="GO" id="GO:0006777">
    <property type="term" value="P:Mo-molybdopterin cofactor biosynthetic process"/>
    <property type="evidence" value="ECO:0007669"/>
    <property type="project" value="UniProtKB-KW"/>
</dbReference>
<comment type="caution">
    <text evidence="10">The sequence shown here is derived from an EMBL/GenBank/DDBJ whole genome shotgun (WGS) entry which is preliminary data.</text>
</comment>
<evidence type="ECO:0000256" key="5">
    <source>
        <dbReference type="ARBA" id="ARBA00022842"/>
    </source>
</evidence>